<reference evidence="3" key="1">
    <citation type="journal article" date="2012" name="Science">
        <title>The Paleozoic origin of enzymatic lignin decomposition reconstructed from 31 fungal genomes.</title>
        <authorList>
            <person name="Floudas D."/>
            <person name="Binder M."/>
            <person name="Riley R."/>
            <person name="Barry K."/>
            <person name="Blanchette R.A."/>
            <person name="Henrissat B."/>
            <person name="Martinez A.T."/>
            <person name="Otillar R."/>
            <person name="Spatafora J.W."/>
            <person name="Yadav J.S."/>
            <person name="Aerts A."/>
            <person name="Benoit I."/>
            <person name="Boyd A."/>
            <person name="Carlson A."/>
            <person name="Copeland A."/>
            <person name="Coutinho P.M."/>
            <person name="de Vries R.P."/>
            <person name="Ferreira P."/>
            <person name="Findley K."/>
            <person name="Foster B."/>
            <person name="Gaskell J."/>
            <person name="Glotzer D."/>
            <person name="Gorecki P."/>
            <person name="Heitman J."/>
            <person name="Hesse C."/>
            <person name="Hori C."/>
            <person name="Igarashi K."/>
            <person name="Jurgens J.A."/>
            <person name="Kallen N."/>
            <person name="Kersten P."/>
            <person name="Kohler A."/>
            <person name="Kuees U."/>
            <person name="Kumar T.K.A."/>
            <person name="Kuo A."/>
            <person name="LaButti K."/>
            <person name="Larrondo L.F."/>
            <person name="Lindquist E."/>
            <person name="Ling A."/>
            <person name="Lombard V."/>
            <person name="Lucas S."/>
            <person name="Lundell T."/>
            <person name="Martin R."/>
            <person name="McLaughlin D.J."/>
            <person name="Morgenstern I."/>
            <person name="Morin E."/>
            <person name="Murat C."/>
            <person name="Nagy L.G."/>
            <person name="Nolan M."/>
            <person name="Ohm R.A."/>
            <person name="Patyshakuliyeva A."/>
            <person name="Rokas A."/>
            <person name="Ruiz-Duenas F.J."/>
            <person name="Sabat G."/>
            <person name="Salamov A."/>
            <person name="Samejima M."/>
            <person name="Schmutz J."/>
            <person name="Slot J.C."/>
            <person name="St John F."/>
            <person name="Stenlid J."/>
            <person name="Sun H."/>
            <person name="Sun S."/>
            <person name="Syed K."/>
            <person name="Tsang A."/>
            <person name="Wiebenga A."/>
            <person name="Young D."/>
            <person name="Pisabarro A."/>
            <person name="Eastwood D.C."/>
            <person name="Martin F."/>
            <person name="Cullen D."/>
            <person name="Grigoriev I.V."/>
            <person name="Hibbett D.S."/>
        </authorList>
    </citation>
    <scope>NUCLEOTIDE SEQUENCE [LARGE SCALE GENOMIC DNA]</scope>
    <source>
        <strain evidence="3">TFB10046</strain>
    </source>
</reference>
<evidence type="ECO:0000313" key="2">
    <source>
        <dbReference type="EMBL" id="EJD35505.1"/>
    </source>
</evidence>
<keyword evidence="3" id="KW-1185">Reference proteome</keyword>
<evidence type="ECO:0000313" key="3">
    <source>
        <dbReference type="Proteomes" id="UP000006514"/>
    </source>
</evidence>
<dbReference type="KEGG" id="adl:AURDEDRAFT_175436"/>
<accession>J0D8F9</accession>
<protein>
    <recommendedName>
        <fullName evidence="1">BTB domain-containing protein</fullName>
    </recommendedName>
</protein>
<feature type="domain" description="BTB" evidence="1">
    <location>
        <begin position="250"/>
        <end position="316"/>
    </location>
</feature>
<name>J0D8F9_AURST</name>
<dbReference type="Proteomes" id="UP000006514">
    <property type="component" value="Unassembled WGS sequence"/>
</dbReference>
<gene>
    <name evidence="2" type="ORF">AURDEDRAFT_175436</name>
</gene>
<dbReference type="OrthoDB" id="2593747at2759"/>
<proteinExistence type="predicted"/>
<organism evidence="2 3">
    <name type="scientific">Auricularia subglabra (strain TFB-10046 / SS5)</name>
    <name type="common">White-rot fungus</name>
    <name type="synonym">Auricularia delicata (strain TFB10046)</name>
    <dbReference type="NCBI Taxonomy" id="717982"/>
    <lineage>
        <taxon>Eukaryota</taxon>
        <taxon>Fungi</taxon>
        <taxon>Dikarya</taxon>
        <taxon>Basidiomycota</taxon>
        <taxon>Agaricomycotina</taxon>
        <taxon>Agaricomycetes</taxon>
        <taxon>Auriculariales</taxon>
        <taxon>Auriculariaceae</taxon>
        <taxon>Auricularia</taxon>
    </lineage>
</organism>
<dbReference type="InterPro" id="IPR000210">
    <property type="entry name" value="BTB/POZ_dom"/>
</dbReference>
<dbReference type="AlphaFoldDB" id="J0D8F9"/>
<dbReference type="InterPro" id="IPR011333">
    <property type="entry name" value="SKP1/BTB/POZ_sf"/>
</dbReference>
<evidence type="ECO:0000259" key="1">
    <source>
        <dbReference type="PROSITE" id="PS50097"/>
    </source>
</evidence>
<sequence length="529" mass="59511">MKTLRFHTLYRFKDYRAPAFVPGAIDAYEFQHIRNVELIDLMDDQSTAQVLLDLFRSSQRPRLVFHGYIHPPIEVFEIMADCTRDIRFSCVPWRSRERFSATDAAGRVHEVAFSCGSAYPLRNIWRYIYVAGIVELSVHLPRWAHLAPDLSGMPALRILALGLARNGVPDAGPYEWTRPQNVRLASLQVIRLRFDGEQTAVPVSASWLATFVRDVHPELRLPRLELYAVTLVGNPDEVYPLVSEMSFQDGNIFLLLGTTIFKLHREMLTKKSAYFKDALAAPQAGNAFYPGESEQHPLAVPDVLPSAFIQLIGIIYGRRKLRGPPGVKSHSRAATADIVALIRAAHKLKFNDILKQAVSCYEHSLQAATRLALALSCNIDAWAAPAFAQIVLSFESNAPNPNPYGLLKNPDILPLVYLARQEVAKARLQHITHRGFEVLGGRNKGQSPVAFVDALVITRVLPFTSRATFCKAFAAHAEQMAEEFKISGPRWEPTKAQLEQWVPNIDDEVKLVEALWHYKSPNTMEVLFE</sequence>
<dbReference type="EMBL" id="JH687888">
    <property type="protein sequence ID" value="EJD35505.1"/>
    <property type="molecule type" value="Genomic_DNA"/>
</dbReference>
<dbReference type="InParanoid" id="J0D8F9"/>
<dbReference type="PROSITE" id="PS50097">
    <property type="entry name" value="BTB"/>
    <property type="match status" value="1"/>
</dbReference>
<dbReference type="Gene3D" id="3.30.710.10">
    <property type="entry name" value="Potassium Channel Kv1.1, Chain A"/>
    <property type="match status" value="1"/>
</dbReference>